<dbReference type="Proteomes" id="UP000036356">
    <property type="component" value="Unassembled WGS sequence"/>
</dbReference>
<dbReference type="RefSeq" id="WP_152671437.1">
    <property type="nucleotide sequence ID" value="NZ_LDZY01000014.1"/>
</dbReference>
<reference evidence="2 3" key="1">
    <citation type="submission" date="2015-06" db="EMBL/GenBank/DDBJ databases">
        <title>Draft genome of the moderately acidophilic sulfate reducer Candidatus Desulfosporosinus acididurans strain M1.</title>
        <authorList>
            <person name="Poehlein A."/>
            <person name="Petzsch P."/>
            <person name="Johnson B.D."/>
            <person name="Schloemann M."/>
            <person name="Daniel R."/>
            <person name="Muehling M."/>
        </authorList>
    </citation>
    <scope>NUCLEOTIDE SEQUENCE [LARGE SCALE GENOMIC DNA]</scope>
    <source>
        <strain evidence="2 3">M1</strain>
    </source>
</reference>
<gene>
    <name evidence="2" type="ORF">DEAC_c36530</name>
</gene>
<dbReference type="EMBL" id="LDZY01000014">
    <property type="protein sequence ID" value="KLU64451.1"/>
    <property type="molecule type" value="Genomic_DNA"/>
</dbReference>
<accession>A0A0J1IIB8</accession>
<protein>
    <recommendedName>
        <fullName evidence="4">DUF4368 domain-containing protein</fullName>
    </recommendedName>
</protein>
<proteinExistence type="predicted"/>
<organism evidence="2 3">
    <name type="scientific">Desulfosporosinus acididurans</name>
    <dbReference type="NCBI Taxonomy" id="476652"/>
    <lineage>
        <taxon>Bacteria</taxon>
        <taxon>Bacillati</taxon>
        <taxon>Bacillota</taxon>
        <taxon>Clostridia</taxon>
        <taxon>Eubacteriales</taxon>
        <taxon>Desulfitobacteriaceae</taxon>
        <taxon>Desulfosporosinus</taxon>
    </lineage>
</organism>
<keyword evidence="3" id="KW-1185">Reference proteome</keyword>
<keyword evidence="1" id="KW-0175">Coiled coil</keyword>
<feature type="coiled-coil region" evidence="1">
    <location>
        <begin position="4"/>
        <end position="41"/>
    </location>
</feature>
<dbReference type="PATRIC" id="fig|476652.3.peg.3853"/>
<evidence type="ECO:0000256" key="1">
    <source>
        <dbReference type="SAM" id="Coils"/>
    </source>
</evidence>
<evidence type="ECO:0000313" key="2">
    <source>
        <dbReference type="EMBL" id="KLU64451.1"/>
    </source>
</evidence>
<name>A0A0J1IIB8_9FIRM</name>
<dbReference type="AlphaFoldDB" id="A0A0J1IIB8"/>
<evidence type="ECO:0008006" key="4">
    <source>
        <dbReference type="Google" id="ProtNLM"/>
    </source>
</evidence>
<comment type="caution">
    <text evidence="2">The sequence shown here is derived from an EMBL/GenBank/DDBJ whole genome shotgun (WGS) entry which is preliminary data.</text>
</comment>
<evidence type="ECO:0000313" key="3">
    <source>
        <dbReference type="Proteomes" id="UP000036356"/>
    </source>
</evidence>
<sequence>MINEELFREMTQESTKELERLEQQLSETKNLKEVRDQEKAKLAKALDVLRDTINRKELTHTDIVTLIAKIIVHERKHSGKSKLDIAVEWNIPFLVINEESVG</sequence>